<feature type="domain" description="Glycosyl transferase family 1" evidence="1">
    <location>
        <begin position="181"/>
        <end position="353"/>
    </location>
</feature>
<proteinExistence type="predicted"/>
<accession>A0ABT4GC13</accession>
<keyword evidence="3" id="KW-1185">Reference proteome</keyword>
<dbReference type="Pfam" id="PF00534">
    <property type="entry name" value="Glycos_transf_1"/>
    <property type="match status" value="1"/>
</dbReference>
<name>A0ABT4GC13_9BACL</name>
<dbReference type="Proteomes" id="UP001527099">
    <property type="component" value="Unassembled WGS sequence"/>
</dbReference>
<comment type="caution">
    <text evidence="2">The sequence shown here is derived from an EMBL/GenBank/DDBJ whole genome shotgun (WGS) entry which is preliminary data.</text>
</comment>
<protein>
    <submittedName>
        <fullName evidence="2">Glycosyltransferase family 4 protein</fullName>
    </submittedName>
</protein>
<dbReference type="PANTHER" id="PTHR12526">
    <property type="entry name" value="GLYCOSYLTRANSFERASE"/>
    <property type="match status" value="1"/>
</dbReference>
<evidence type="ECO:0000259" key="1">
    <source>
        <dbReference type="Pfam" id="PF00534"/>
    </source>
</evidence>
<dbReference type="CDD" id="cd03822">
    <property type="entry name" value="GT4_mannosyltransferase-like"/>
    <property type="match status" value="1"/>
</dbReference>
<evidence type="ECO:0000313" key="3">
    <source>
        <dbReference type="Proteomes" id="UP001527099"/>
    </source>
</evidence>
<gene>
    <name evidence="2" type="ORF">M5X19_12605</name>
</gene>
<dbReference type="Gene3D" id="3.40.50.2000">
    <property type="entry name" value="Glycogen Phosphorylase B"/>
    <property type="match status" value="2"/>
</dbReference>
<organism evidence="2 3">
    <name type="scientific">Paenibacillus alginolyticus</name>
    <dbReference type="NCBI Taxonomy" id="59839"/>
    <lineage>
        <taxon>Bacteria</taxon>
        <taxon>Bacillati</taxon>
        <taxon>Bacillota</taxon>
        <taxon>Bacilli</taxon>
        <taxon>Bacillales</taxon>
        <taxon>Paenibacillaceae</taxon>
        <taxon>Paenibacillus</taxon>
    </lineage>
</organism>
<evidence type="ECO:0000313" key="2">
    <source>
        <dbReference type="EMBL" id="MCY9693733.1"/>
    </source>
</evidence>
<dbReference type="PANTHER" id="PTHR12526:SF572">
    <property type="entry name" value="BLL5144 PROTEIN"/>
    <property type="match status" value="1"/>
</dbReference>
<dbReference type="SUPFAM" id="SSF53756">
    <property type="entry name" value="UDP-Glycosyltransferase/glycogen phosphorylase"/>
    <property type="match status" value="1"/>
</dbReference>
<dbReference type="InterPro" id="IPR001296">
    <property type="entry name" value="Glyco_trans_1"/>
</dbReference>
<dbReference type="RefSeq" id="WP_051253617.1">
    <property type="nucleotide sequence ID" value="NZ_JAMDMW010000081.1"/>
</dbReference>
<dbReference type="EMBL" id="JAMDMX010000039">
    <property type="protein sequence ID" value="MCY9693733.1"/>
    <property type="molecule type" value="Genomic_DNA"/>
</dbReference>
<sequence length="406" mass="45830">MKYTSSNRNIVFLGTSLPRECGIATFTQDLLDELQNIKGFNKPRIIAINNNEAYDYQEQVMREIDQHKLSDYIETADYLSSSDVDLLVIQHEFGIYGGESGEYLIPFVERLTIPYVVIFHTVLTKPSPKQHHIMNRVAELSVKVVTMAQSTVTDLISIYGVDAAKIAFIHHGVPHVQTGSRSELKEQYGFADRKILSTFGFLSPGKGIEYSIEAMRGVVKQHPDSLYIIWGKTHPVVKQETGEVYRQKLMSLVEEFDLTRNVRFVDKLLTQDEVIQSLVMSDIYMTPYLGKDQAVSGTLAYGVGYGRVIVSTPYRYAEEMLAEGRGLLANFHDSASLEACILQLLNDPTRIAEMESRTLELGRTMLWNEIAKTYAAIFQEKIIDSESTKVKNHDASFAKVKHIGVI</sequence>
<reference evidence="2 3" key="1">
    <citation type="submission" date="2022-05" db="EMBL/GenBank/DDBJ databases">
        <title>Genome Sequencing of Bee-Associated Microbes.</title>
        <authorList>
            <person name="Dunlap C."/>
        </authorList>
    </citation>
    <scope>NUCLEOTIDE SEQUENCE [LARGE SCALE GENOMIC DNA]</scope>
    <source>
        <strain evidence="2 3">NRRL B-14421</strain>
    </source>
</reference>